<dbReference type="RefSeq" id="WP_053013356.1">
    <property type="nucleotide sequence ID" value="NZ_CP011371.1"/>
</dbReference>
<sequence>MKAEDEGWPRLTTHTSRRLSTTAMSRRSAARRGSHRNAQRRGYPISATCTLTVLMVAACGGGGSDVGPATAPVAPQQSSTAPHADQPQIRLDTSADAGSPERAERQAATPAVSYTLMHNGTLRRYDVVQPATCVRDCPVVIGLHGYTSNGQDERAVSGLDRVGQDQGVVTVYPDGLYNAWNAGAGRFGSCCGRALDEAVDDVGFIRALIARLQVDHPVVDPRRIYASGISNGCAMAQRLAAEASDAIAAVGCSSLYLLTDTGALPRPISVTEIHGLSDLIVRYSASRDWVGAQGNLERWARLNGCTGAPVRTELTRSSFKDEYASCAGGAKVALYSVRGGHLVYRNRDRLDIAQITWDSVKEHRLP</sequence>
<protein>
    <recommendedName>
        <fullName evidence="5">Feruloyl esterase</fullName>
    </recommendedName>
</protein>
<dbReference type="InterPro" id="IPR029058">
    <property type="entry name" value="AB_hydrolase_fold"/>
</dbReference>
<name>A0A0G3BI93_9BURK</name>
<dbReference type="SUPFAM" id="SSF53474">
    <property type="entry name" value="alpha/beta-Hydrolases"/>
    <property type="match status" value="1"/>
</dbReference>
<dbReference type="PANTHER" id="PTHR43037">
    <property type="entry name" value="UNNAMED PRODUCT-RELATED"/>
    <property type="match status" value="1"/>
</dbReference>
<evidence type="ECO:0000256" key="1">
    <source>
        <dbReference type="ARBA" id="ARBA00022729"/>
    </source>
</evidence>
<dbReference type="KEGG" id="pbh:AAW51_1022"/>
<gene>
    <name evidence="3" type="ORF">AAW51_1022</name>
</gene>
<dbReference type="PANTHER" id="PTHR43037:SF1">
    <property type="entry name" value="BLL1128 PROTEIN"/>
    <property type="match status" value="1"/>
</dbReference>
<evidence type="ECO:0000313" key="4">
    <source>
        <dbReference type="Proteomes" id="UP000035352"/>
    </source>
</evidence>
<keyword evidence="4" id="KW-1185">Reference proteome</keyword>
<proteinExistence type="predicted"/>
<dbReference type="EMBL" id="CP011371">
    <property type="protein sequence ID" value="AKJ27713.1"/>
    <property type="molecule type" value="Genomic_DNA"/>
</dbReference>
<keyword evidence="1" id="KW-0732">Signal</keyword>
<reference evidence="3 4" key="1">
    <citation type="submission" date="2015-05" db="EMBL/GenBank/DDBJ databases">
        <authorList>
            <person name="Tang B."/>
            <person name="Yu Y."/>
        </authorList>
    </citation>
    <scope>NUCLEOTIDE SEQUENCE [LARGE SCALE GENOMIC DNA]</scope>
    <source>
        <strain evidence="3 4">DSM 7029</strain>
    </source>
</reference>
<evidence type="ECO:0008006" key="5">
    <source>
        <dbReference type="Google" id="ProtNLM"/>
    </source>
</evidence>
<dbReference type="AlphaFoldDB" id="A0A0G3BI93"/>
<organism evidence="3 4">
    <name type="scientific">Caldimonas brevitalea</name>
    <dbReference type="NCBI Taxonomy" id="413882"/>
    <lineage>
        <taxon>Bacteria</taxon>
        <taxon>Pseudomonadati</taxon>
        <taxon>Pseudomonadota</taxon>
        <taxon>Betaproteobacteria</taxon>
        <taxon>Burkholderiales</taxon>
        <taxon>Sphaerotilaceae</taxon>
        <taxon>Caldimonas</taxon>
    </lineage>
</organism>
<feature type="compositionally biased region" description="Basic residues" evidence="2">
    <location>
        <begin position="28"/>
        <end position="39"/>
    </location>
</feature>
<feature type="region of interest" description="Disordered" evidence="2">
    <location>
        <begin position="1"/>
        <end position="41"/>
    </location>
</feature>
<evidence type="ECO:0000256" key="2">
    <source>
        <dbReference type="SAM" id="MobiDB-lite"/>
    </source>
</evidence>
<feature type="region of interest" description="Disordered" evidence="2">
    <location>
        <begin position="68"/>
        <end position="88"/>
    </location>
</feature>
<dbReference type="Proteomes" id="UP000035352">
    <property type="component" value="Chromosome"/>
</dbReference>
<dbReference type="InterPro" id="IPR050955">
    <property type="entry name" value="Plant_Biomass_Hydrol_Est"/>
</dbReference>
<dbReference type="Gene3D" id="3.40.50.1820">
    <property type="entry name" value="alpha/beta hydrolase"/>
    <property type="match status" value="1"/>
</dbReference>
<evidence type="ECO:0000313" key="3">
    <source>
        <dbReference type="EMBL" id="AKJ27713.1"/>
    </source>
</evidence>
<feature type="compositionally biased region" description="Low complexity" evidence="2">
    <location>
        <begin position="10"/>
        <end position="27"/>
    </location>
</feature>
<accession>A0A0G3BI93</accession>